<evidence type="ECO:0000256" key="2">
    <source>
        <dbReference type="SAM" id="MobiDB-lite"/>
    </source>
</evidence>
<evidence type="ECO:0000313" key="5">
    <source>
        <dbReference type="EMBL" id="GGG74724.1"/>
    </source>
</evidence>
<evidence type="ECO:0000259" key="4">
    <source>
        <dbReference type="Pfam" id="PF21783"/>
    </source>
</evidence>
<evidence type="ECO:0000313" key="6">
    <source>
        <dbReference type="Proteomes" id="UP000660862"/>
    </source>
</evidence>
<feature type="region of interest" description="Disordered" evidence="2">
    <location>
        <begin position="334"/>
        <end position="357"/>
    </location>
</feature>
<name>A0A917HC03_9SPHI</name>
<dbReference type="InterPro" id="IPR051200">
    <property type="entry name" value="Host-pathogen_enzymatic-act"/>
</dbReference>
<comment type="caution">
    <text evidence="5">The sequence shown here is derived from an EMBL/GenBank/DDBJ whole genome shotgun (WGS) entry which is preliminary data.</text>
</comment>
<feature type="chain" id="PRO_5037687374" description="YNCE-like beta-propeller domain-containing protein" evidence="3">
    <location>
        <begin position="31"/>
        <end position="357"/>
    </location>
</feature>
<dbReference type="InterPro" id="IPR018391">
    <property type="entry name" value="PQQ_b-propeller_rpt"/>
</dbReference>
<dbReference type="InterPro" id="IPR048433">
    <property type="entry name" value="YNCE-like_beta-prop"/>
</dbReference>
<reference evidence="5" key="1">
    <citation type="journal article" date="2014" name="Int. J. Syst. Evol. Microbiol.">
        <title>Complete genome sequence of Corynebacterium casei LMG S-19264T (=DSM 44701T), isolated from a smear-ripened cheese.</title>
        <authorList>
            <consortium name="US DOE Joint Genome Institute (JGI-PGF)"/>
            <person name="Walter F."/>
            <person name="Albersmeier A."/>
            <person name="Kalinowski J."/>
            <person name="Ruckert C."/>
        </authorList>
    </citation>
    <scope>NUCLEOTIDE SEQUENCE</scope>
    <source>
        <strain evidence="5">CGMCC 1.12195</strain>
    </source>
</reference>
<dbReference type="InterPro" id="IPR015943">
    <property type="entry name" value="WD40/YVTN_repeat-like_dom_sf"/>
</dbReference>
<feature type="domain" description="YNCE-like beta-propeller" evidence="4">
    <location>
        <begin position="76"/>
        <end position="274"/>
    </location>
</feature>
<dbReference type="Pfam" id="PF21783">
    <property type="entry name" value="YNCE"/>
    <property type="match status" value="1"/>
</dbReference>
<gene>
    <name evidence="5" type="primary">yncE</name>
    <name evidence="5" type="ORF">GCM10007415_02860</name>
</gene>
<dbReference type="Gene3D" id="2.130.10.10">
    <property type="entry name" value="YVTN repeat-like/Quinoprotein amine dehydrogenase"/>
    <property type="match status" value="1"/>
</dbReference>
<reference evidence="5" key="2">
    <citation type="submission" date="2020-09" db="EMBL/GenBank/DDBJ databases">
        <authorList>
            <person name="Sun Q."/>
            <person name="Zhou Y."/>
        </authorList>
    </citation>
    <scope>NUCLEOTIDE SEQUENCE</scope>
    <source>
        <strain evidence="5">CGMCC 1.12195</strain>
    </source>
</reference>
<dbReference type="SUPFAM" id="SSF51004">
    <property type="entry name" value="C-terminal (heme d1) domain of cytochrome cd1-nitrite reductase"/>
    <property type="match status" value="1"/>
</dbReference>
<protein>
    <recommendedName>
        <fullName evidence="4">YNCE-like beta-propeller domain-containing protein</fullName>
    </recommendedName>
</protein>
<feature type="signal peptide" evidence="3">
    <location>
        <begin position="1"/>
        <end position="30"/>
    </location>
</feature>
<dbReference type="EMBL" id="BMER01000001">
    <property type="protein sequence ID" value="GGG74724.1"/>
    <property type="molecule type" value="Genomic_DNA"/>
</dbReference>
<dbReference type="Proteomes" id="UP000660862">
    <property type="component" value="Unassembled WGS sequence"/>
</dbReference>
<evidence type="ECO:0000256" key="3">
    <source>
        <dbReference type="SAM" id="SignalP"/>
    </source>
</evidence>
<sequence>MFNFKSICMYIKSNNSLIKAGTLAVLLASAAGLTHGQTLATSAKVGQGLYEIVVDHKDGAVYVASVGQQGNPGPYIYKLDPKTLAATDSIALGEIAGFGLGINQKTRTLYTSNTRGNSVHAVDIKTGKVLATISNGAASSHTREIVVDEKTNTVYVSDVGDPSTVWVIDGKTNQYLYSLEGAGKTATGLAIDSDKGLLYVTAMGDDEVLVYNTATREKVKSFPSGSESPINIAFDKKGDRLFVTDSKNSVLTVLNASSGELLKKIDVGENPIGVNFDGKRNRIYTANRQGKSLSVIDGDTYQVIKHIPTDGLSNTVAVNPKTGGAYVTNKQVGTRVREGQTPPTPLPNGDTVSLITP</sequence>
<keyword evidence="6" id="KW-1185">Reference proteome</keyword>
<dbReference type="InterPro" id="IPR011048">
    <property type="entry name" value="Haem_d1_sf"/>
</dbReference>
<dbReference type="PANTHER" id="PTHR47197">
    <property type="entry name" value="PROTEIN NIRF"/>
    <property type="match status" value="1"/>
</dbReference>
<keyword evidence="1 3" id="KW-0732">Signal</keyword>
<dbReference type="AlphaFoldDB" id="A0A917HC03"/>
<dbReference type="PANTHER" id="PTHR47197:SF3">
    <property type="entry name" value="DIHYDRO-HEME D1 DEHYDROGENASE"/>
    <property type="match status" value="1"/>
</dbReference>
<evidence type="ECO:0000256" key="1">
    <source>
        <dbReference type="ARBA" id="ARBA00022729"/>
    </source>
</evidence>
<proteinExistence type="predicted"/>
<dbReference type="SMART" id="SM00564">
    <property type="entry name" value="PQQ"/>
    <property type="match status" value="3"/>
</dbReference>
<organism evidence="5 6">
    <name type="scientific">Parapedobacter pyrenivorans</name>
    <dbReference type="NCBI Taxonomy" id="1305674"/>
    <lineage>
        <taxon>Bacteria</taxon>
        <taxon>Pseudomonadati</taxon>
        <taxon>Bacteroidota</taxon>
        <taxon>Sphingobacteriia</taxon>
        <taxon>Sphingobacteriales</taxon>
        <taxon>Sphingobacteriaceae</taxon>
        <taxon>Parapedobacter</taxon>
    </lineage>
</organism>
<accession>A0A917HC03</accession>